<proteinExistence type="predicted"/>
<name>A0A5P1ESV9_ASPOF</name>
<evidence type="ECO:0000313" key="1">
    <source>
        <dbReference type="EMBL" id="ONK69082.1"/>
    </source>
</evidence>
<keyword evidence="2" id="KW-1185">Reference proteome</keyword>
<protein>
    <submittedName>
        <fullName evidence="1">Uncharacterized protein</fullName>
    </submittedName>
</protein>
<reference evidence="2" key="1">
    <citation type="journal article" date="2017" name="Nat. Commun.">
        <title>The asparagus genome sheds light on the origin and evolution of a young Y chromosome.</title>
        <authorList>
            <person name="Harkess A."/>
            <person name="Zhou J."/>
            <person name="Xu C."/>
            <person name="Bowers J.E."/>
            <person name="Van der Hulst R."/>
            <person name="Ayyampalayam S."/>
            <person name="Mercati F."/>
            <person name="Riccardi P."/>
            <person name="McKain M.R."/>
            <person name="Kakrana A."/>
            <person name="Tang H."/>
            <person name="Ray J."/>
            <person name="Groenendijk J."/>
            <person name="Arikit S."/>
            <person name="Mathioni S.M."/>
            <person name="Nakano M."/>
            <person name="Shan H."/>
            <person name="Telgmann-Rauber A."/>
            <person name="Kanno A."/>
            <person name="Yue Z."/>
            <person name="Chen H."/>
            <person name="Li W."/>
            <person name="Chen Y."/>
            <person name="Xu X."/>
            <person name="Zhang Y."/>
            <person name="Luo S."/>
            <person name="Chen H."/>
            <person name="Gao J."/>
            <person name="Mao Z."/>
            <person name="Pires J.C."/>
            <person name="Luo M."/>
            <person name="Kudrna D."/>
            <person name="Wing R.A."/>
            <person name="Meyers B.C."/>
            <person name="Yi K."/>
            <person name="Kong H."/>
            <person name="Lavrijsen P."/>
            <person name="Sunseri F."/>
            <person name="Falavigna A."/>
            <person name="Ye Y."/>
            <person name="Leebens-Mack J.H."/>
            <person name="Chen G."/>
        </authorList>
    </citation>
    <scope>NUCLEOTIDE SEQUENCE [LARGE SCALE GENOMIC DNA]</scope>
    <source>
        <strain evidence="2">cv. DH0086</strain>
    </source>
</reference>
<organism evidence="1 2">
    <name type="scientific">Asparagus officinalis</name>
    <name type="common">Garden asparagus</name>
    <dbReference type="NCBI Taxonomy" id="4686"/>
    <lineage>
        <taxon>Eukaryota</taxon>
        <taxon>Viridiplantae</taxon>
        <taxon>Streptophyta</taxon>
        <taxon>Embryophyta</taxon>
        <taxon>Tracheophyta</taxon>
        <taxon>Spermatophyta</taxon>
        <taxon>Magnoliopsida</taxon>
        <taxon>Liliopsida</taxon>
        <taxon>Asparagales</taxon>
        <taxon>Asparagaceae</taxon>
        <taxon>Asparagoideae</taxon>
        <taxon>Asparagus</taxon>
    </lineage>
</organism>
<dbReference type="Gramene" id="ONK69082">
    <property type="protein sequence ID" value="ONK69082"/>
    <property type="gene ID" value="A4U43_C05F19100"/>
</dbReference>
<dbReference type="AlphaFoldDB" id="A0A5P1ESV9"/>
<dbReference type="EMBL" id="CM007385">
    <property type="protein sequence ID" value="ONK69082.1"/>
    <property type="molecule type" value="Genomic_DNA"/>
</dbReference>
<gene>
    <name evidence="1" type="ORF">A4U43_C05F19100</name>
</gene>
<sequence>MMPGGGPSKSKTRRLRLNQLKLQAGEARVIEKVKSLRVKCGTNFAMMTTILDDVHRGHHGAYERGLSHGVSMFYLTATSTLAATTPPDVRHELVELRAKID</sequence>
<dbReference type="Proteomes" id="UP000243459">
    <property type="component" value="Chromosome 5"/>
</dbReference>
<accession>A0A5P1ESV9</accession>
<evidence type="ECO:0000313" key="2">
    <source>
        <dbReference type="Proteomes" id="UP000243459"/>
    </source>
</evidence>